<protein>
    <submittedName>
        <fullName evidence="1">Uncharacterized protein</fullName>
    </submittedName>
</protein>
<accession>A0AAE1BDR5</accession>
<dbReference type="AlphaFoldDB" id="A0AAE1BDR5"/>
<dbReference type="Proteomes" id="UP001283361">
    <property type="component" value="Unassembled WGS sequence"/>
</dbReference>
<organism evidence="1 2">
    <name type="scientific">Elysia crispata</name>
    <name type="common">lettuce slug</name>
    <dbReference type="NCBI Taxonomy" id="231223"/>
    <lineage>
        <taxon>Eukaryota</taxon>
        <taxon>Metazoa</taxon>
        <taxon>Spiralia</taxon>
        <taxon>Lophotrochozoa</taxon>
        <taxon>Mollusca</taxon>
        <taxon>Gastropoda</taxon>
        <taxon>Heterobranchia</taxon>
        <taxon>Euthyneura</taxon>
        <taxon>Panpulmonata</taxon>
        <taxon>Sacoglossa</taxon>
        <taxon>Placobranchoidea</taxon>
        <taxon>Plakobranchidae</taxon>
        <taxon>Elysia</taxon>
    </lineage>
</organism>
<proteinExistence type="predicted"/>
<comment type="caution">
    <text evidence="1">The sequence shown here is derived from an EMBL/GenBank/DDBJ whole genome shotgun (WGS) entry which is preliminary data.</text>
</comment>
<reference evidence="1" key="1">
    <citation type="journal article" date="2023" name="G3 (Bethesda)">
        <title>A reference genome for the long-term kleptoplast-retaining sea slug Elysia crispata morphotype clarki.</title>
        <authorList>
            <person name="Eastman K.E."/>
            <person name="Pendleton A.L."/>
            <person name="Shaikh M.A."/>
            <person name="Suttiyut T."/>
            <person name="Ogas R."/>
            <person name="Tomko P."/>
            <person name="Gavelis G."/>
            <person name="Widhalm J.R."/>
            <person name="Wisecaver J.H."/>
        </authorList>
    </citation>
    <scope>NUCLEOTIDE SEQUENCE</scope>
    <source>
        <strain evidence="1">ECLA1</strain>
    </source>
</reference>
<evidence type="ECO:0000313" key="1">
    <source>
        <dbReference type="EMBL" id="KAK3804230.1"/>
    </source>
</evidence>
<keyword evidence="2" id="KW-1185">Reference proteome</keyword>
<name>A0AAE1BDR5_9GAST</name>
<gene>
    <name evidence="1" type="ORF">RRG08_040737</name>
</gene>
<dbReference type="EMBL" id="JAWDGP010000029">
    <property type="protein sequence ID" value="KAK3804230.1"/>
    <property type="molecule type" value="Genomic_DNA"/>
</dbReference>
<evidence type="ECO:0000313" key="2">
    <source>
        <dbReference type="Proteomes" id="UP001283361"/>
    </source>
</evidence>
<sequence>MKGLAWLYSGVEALVGRRHAGWSGCTARSSSVLTDPRWVRTLRAGPHAADSRTTYSKVTSREVLILEIPIIRVVHLIKLFTAGGLRRVEGVVDRPGSRDTGELSPLRY</sequence>